<accession>A0A7S9PUR0</accession>
<evidence type="ECO:0000313" key="2">
    <source>
        <dbReference type="Proteomes" id="UP000594364"/>
    </source>
</evidence>
<dbReference type="EMBL" id="CP031386">
    <property type="protein sequence ID" value="QPG98170.1"/>
    <property type="molecule type" value="Genomic_DNA"/>
</dbReference>
<sequence length="222" mass="24528">MMLASRAHLPFTYHDPPIPRVLAELRSSIQPAPPSRVKTTHVAALDALAATHLRDTQSPTISLCGRALPLLYKIVSTLASPPHSKALFVLDLEGRFDAACLDCEAEDLAHVYVQHPARSSPERLRSLVDEAERFMLYDDDARGSRHREWWGTMVVGGLAAGDVTAGWKGWLRVERSAVPSFALGVSVEEVWGQREQRQRAADEKGWTASSEWGAFEFADGRA</sequence>
<evidence type="ECO:0000313" key="1">
    <source>
        <dbReference type="EMBL" id="QPG98170.1"/>
    </source>
</evidence>
<reference evidence="1 2" key="1">
    <citation type="journal article" date="2018" name="PLoS Genet.">
        <title>Repeat elements organise 3D genome structure and mediate transcription in the filamentous fungus Epichloe festucae.</title>
        <authorList>
            <person name="Winter D.J."/>
            <person name="Ganley A.R.D."/>
            <person name="Young C.A."/>
            <person name="Liachko I."/>
            <person name="Schardl C.L."/>
            <person name="Dupont P.Y."/>
            <person name="Berry D."/>
            <person name="Ram A."/>
            <person name="Scott B."/>
            <person name="Cox M.P."/>
        </authorList>
    </citation>
    <scope>NUCLEOTIDE SEQUENCE [LARGE SCALE GENOMIC DNA]</scope>
    <source>
        <strain evidence="1 2">Fl1</strain>
    </source>
</reference>
<dbReference type="AlphaFoldDB" id="A0A7S9PUR0"/>
<dbReference type="Proteomes" id="UP000594364">
    <property type="component" value="Chromosome 2"/>
</dbReference>
<proteinExistence type="predicted"/>
<gene>
    <name evidence="1" type="ORF">C2857_007331</name>
</gene>
<organism evidence="1 2">
    <name type="scientific">Epichloe festucae (strain Fl1)</name>
    <dbReference type="NCBI Taxonomy" id="877507"/>
    <lineage>
        <taxon>Eukaryota</taxon>
        <taxon>Fungi</taxon>
        <taxon>Dikarya</taxon>
        <taxon>Ascomycota</taxon>
        <taxon>Pezizomycotina</taxon>
        <taxon>Sordariomycetes</taxon>
        <taxon>Hypocreomycetidae</taxon>
        <taxon>Hypocreales</taxon>
        <taxon>Clavicipitaceae</taxon>
        <taxon>Epichloe</taxon>
    </lineage>
</organism>
<name>A0A7S9PUR0_EPIFF</name>
<protein>
    <submittedName>
        <fullName evidence="1">Uncharacterized protein</fullName>
    </submittedName>
</protein>
<dbReference type="OrthoDB" id="3596146at2759"/>
<keyword evidence="2" id="KW-1185">Reference proteome</keyword>